<organism evidence="1 2">
    <name type="scientific">Eutrema salsugineum</name>
    <name type="common">Saltwater cress</name>
    <name type="synonym">Sisymbrium salsugineum</name>
    <dbReference type="NCBI Taxonomy" id="72664"/>
    <lineage>
        <taxon>Eukaryota</taxon>
        <taxon>Viridiplantae</taxon>
        <taxon>Streptophyta</taxon>
        <taxon>Embryophyta</taxon>
        <taxon>Tracheophyta</taxon>
        <taxon>Spermatophyta</taxon>
        <taxon>Magnoliopsida</taxon>
        <taxon>eudicotyledons</taxon>
        <taxon>Gunneridae</taxon>
        <taxon>Pentapetalae</taxon>
        <taxon>rosids</taxon>
        <taxon>malvids</taxon>
        <taxon>Brassicales</taxon>
        <taxon>Brassicaceae</taxon>
        <taxon>Eutremeae</taxon>
        <taxon>Eutrema</taxon>
    </lineage>
</organism>
<keyword evidence="2" id="KW-1185">Reference proteome</keyword>
<reference evidence="1 2" key="1">
    <citation type="journal article" date="2013" name="Front. Plant Sci.">
        <title>The Reference Genome of the Halophytic Plant Eutrema salsugineum.</title>
        <authorList>
            <person name="Yang R."/>
            <person name="Jarvis D.E."/>
            <person name="Chen H."/>
            <person name="Beilstein M.A."/>
            <person name="Grimwood J."/>
            <person name="Jenkins J."/>
            <person name="Shu S."/>
            <person name="Prochnik S."/>
            <person name="Xin M."/>
            <person name="Ma C."/>
            <person name="Schmutz J."/>
            <person name="Wing R.A."/>
            <person name="Mitchell-Olds T."/>
            <person name="Schumaker K.S."/>
            <person name="Wang X."/>
        </authorList>
    </citation>
    <scope>NUCLEOTIDE SEQUENCE [LARGE SCALE GENOMIC DNA]</scope>
</reference>
<dbReference type="KEGG" id="eus:EUTSA_v10011936mg"/>
<proteinExistence type="predicted"/>
<dbReference type="Gramene" id="ESQ30879">
    <property type="protein sequence ID" value="ESQ30879"/>
    <property type="gene ID" value="EUTSA_v10011936mg"/>
</dbReference>
<dbReference type="EMBL" id="KI517809">
    <property type="protein sequence ID" value="ESQ30879.1"/>
    <property type="molecule type" value="Genomic_DNA"/>
</dbReference>
<protein>
    <submittedName>
        <fullName evidence="1">Uncharacterized protein</fullName>
    </submittedName>
</protein>
<gene>
    <name evidence="1" type="ORF">EUTSA_v10011936mg</name>
</gene>
<sequence>MGGLIHDSSWRTLSRLASCGVQKFVSNDPKDKEDDSEATYPLFTSLYTKAV</sequence>
<dbReference type="Proteomes" id="UP000030689">
    <property type="component" value="Unassembled WGS sequence"/>
</dbReference>
<name>V4KI40_EUTSA</name>
<dbReference type="AlphaFoldDB" id="V4KI40"/>
<evidence type="ECO:0000313" key="2">
    <source>
        <dbReference type="Proteomes" id="UP000030689"/>
    </source>
</evidence>
<accession>V4KI40</accession>
<evidence type="ECO:0000313" key="1">
    <source>
        <dbReference type="EMBL" id="ESQ30879.1"/>
    </source>
</evidence>